<dbReference type="InterPro" id="IPR009218">
    <property type="entry name" value="HD_phosphohydro"/>
</dbReference>
<dbReference type="PIRSF" id="PIRSF035170">
    <property type="entry name" value="HD_phosphohydro"/>
    <property type="match status" value="1"/>
</dbReference>
<organism evidence="1 2">
    <name type="scientific">Bacterioplanoides pacificum</name>
    <dbReference type="NCBI Taxonomy" id="1171596"/>
    <lineage>
        <taxon>Bacteria</taxon>
        <taxon>Pseudomonadati</taxon>
        <taxon>Pseudomonadota</taxon>
        <taxon>Gammaproteobacteria</taxon>
        <taxon>Oceanospirillales</taxon>
        <taxon>Oceanospirillaceae</taxon>
        <taxon>Bacterioplanoides</taxon>
    </lineage>
</organism>
<dbReference type="SUPFAM" id="SSF109604">
    <property type="entry name" value="HD-domain/PDEase-like"/>
    <property type="match status" value="1"/>
</dbReference>
<dbReference type="Proteomes" id="UP001595722">
    <property type="component" value="Unassembled WGS sequence"/>
</dbReference>
<reference evidence="2" key="1">
    <citation type="journal article" date="2019" name="Int. J. Syst. Evol. Microbiol.">
        <title>The Global Catalogue of Microorganisms (GCM) 10K type strain sequencing project: providing services to taxonomists for standard genome sequencing and annotation.</title>
        <authorList>
            <consortium name="The Broad Institute Genomics Platform"/>
            <consortium name="The Broad Institute Genome Sequencing Center for Infectious Disease"/>
            <person name="Wu L."/>
            <person name="Ma J."/>
        </authorList>
    </citation>
    <scope>NUCLEOTIDE SEQUENCE [LARGE SCALE GENOMIC DNA]</scope>
    <source>
        <strain evidence="2">KCTC 42424</strain>
    </source>
</reference>
<dbReference type="EMBL" id="JBHRYB010000013">
    <property type="protein sequence ID" value="MFC3681186.1"/>
    <property type="molecule type" value="Genomic_DNA"/>
</dbReference>
<proteinExistence type="predicted"/>
<name>A0ABV7VWR9_9GAMM</name>
<keyword evidence="2" id="KW-1185">Reference proteome</keyword>
<evidence type="ECO:0000313" key="2">
    <source>
        <dbReference type="Proteomes" id="UP001595722"/>
    </source>
</evidence>
<accession>A0ABV7VWR9</accession>
<dbReference type="Gene3D" id="1.10.3210.10">
    <property type="entry name" value="Hypothetical protein af1432"/>
    <property type="match status" value="1"/>
</dbReference>
<dbReference type="RefSeq" id="WP_376867442.1">
    <property type="nucleotide sequence ID" value="NZ_JBHRYB010000013.1"/>
</dbReference>
<evidence type="ECO:0000313" key="1">
    <source>
        <dbReference type="EMBL" id="MFC3681186.1"/>
    </source>
</evidence>
<comment type="caution">
    <text evidence="1">The sequence shown here is derived from an EMBL/GenBank/DDBJ whole genome shotgun (WGS) entry which is preliminary data.</text>
</comment>
<gene>
    <name evidence="1" type="ORF">ACFOMG_13860</name>
</gene>
<dbReference type="PANTHER" id="PTHR21174:SF0">
    <property type="entry name" value="HD PHOSPHOHYDROLASE FAMILY PROTEIN-RELATED"/>
    <property type="match status" value="1"/>
</dbReference>
<dbReference type="PANTHER" id="PTHR21174">
    <property type="match status" value="1"/>
</dbReference>
<evidence type="ECO:0008006" key="3">
    <source>
        <dbReference type="Google" id="ProtNLM"/>
    </source>
</evidence>
<sequence length="211" mass="25151">MKHMNQANPLAAQWQQMAGQWDADQADIEAVFRLLLTTYSDVNRHYHGIGHIEQMLQQFEVHQSAVSQLDSFYFAIWFHDFIQQHSVDNEQLSAELAAEYLQRLLVPQAIIRRCQQLILATREHHYVDDSDVQLFIDIDLSILASERAAYRSYAYRCRKEYFLPQPVYRFGRRRFLKQLLARRFIFASDVFRHQAEARARANIQWELECWL</sequence>
<protein>
    <recommendedName>
        <fullName evidence="3">N-methyl-D-aspartate receptor NMDAR2C subunit</fullName>
    </recommendedName>
</protein>